<name>A0ABQ1TRE2_9BACT</name>
<evidence type="ECO:0000313" key="1">
    <source>
        <dbReference type="EMBL" id="GGE99410.1"/>
    </source>
</evidence>
<dbReference type="Pfam" id="PF10851">
    <property type="entry name" value="DUF2652"/>
    <property type="match status" value="1"/>
</dbReference>
<protein>
    <recommendedName>
        <fullName evidence="3">DUF2652 domain-containing protein</fullName>
    </recommendedName>
</protein>
<dbReference type="InterPro" id="IPR020503">
    <property type="entry name" value="Uncharacterised_Rv2561"/>
</dbReference>
<sequence>MGLLDDLHAARRAAGGRTTTGTDGTQPALLFIPDISGFTRFIQESGNSLAPWLVADLLEILIEANTLGMEVSEIQGDAILFYRLGPPPSIQELVTQCRRIFLDFQNYIRLVERDTDSALAAALRSNDLTLKIIVHYGRVSVAQIRDFTKLMGRDLIVVHRLLKNNVTGSEYLLLSDDYLATQKPADIVRSFSWTRLLRGTCTYDYLGQICYHYAHLTPLRLLLDEQLAPGRPGATQNNALKVRRVIRLPSRDVLRVVSNFRLRPRWMAGATKVHYDVTKAGRLGTTYKVDINNGQIDFQAVQHFEDEDHRIEYVEKISHFRLFPNSLLFFFIEPITDRTSLLTVEFRYGHVASPSRLIRFGQLRRMHRFLGESIKHLAALKSE</sequence>
<dbReference type="CDD" id="cd07812">
    <property type="entry name" value="SRPBCC"/>
    <property type="match status" value="1"/>
</dbReference>
<organism evidence="1 2">
    <name type="scientific">Hymenobacter cavernae</name>
    <dbReference type="NCBI Taxonomy" id="2044852"/>
    <lineage>
        <taxon>Bacteria</taxon>
        <taxon>Pseudomonadati</taxon>
        <taxon>Bacteroidota</taxon>
        <taxon>Cytophagia</taxon>
        <taxon>Cytophagales</taxon>
        <taxon>Hymenobacteraceae</taxon>
        <taxon>Hymenobacter</taxon>
    </lineage>
</organism>
<proteinExistence type="predicted"/>
<dbReference type="Proteomes" id="UP000632273">
    <property type="component" value="Unassembled WGS sequence"/>
</dbReference>
<comment type="caution">
    <text evidence="1">The sequence shown here is derived from an EMBL/GenBank/DDBJ whole genome shotgun (WGS) entry which is preliminary data.</text>
</comment>
<dbReference type="SUPFAM" id="SSF55073">
    <property type="entry name" value="Nucleotide cyclase"/>
    <property type="match status" value="1"/>
</dbReference>
<keyword evidence="2" id="KW-1185">Reference proteome</keyword>
<evidence type="ECO:0008006" key="3">
    <source>
        <dbReference type="Google" id="ProtNLM"/>
    </source>
</evidence>
<accession>A0ABQ1TRE2</accession>
<gene>
    <name evidence="1" type="ORF">GCM10011383_07780</name>
</gene>
<evidence type="ECO:0000313" key="2">
    <source>
        <dbReference type="Proteomes" id="UP000632273"/>
    </source>
</evidence>
<dbReference type="InterPro" id="IPR029787">
    <property type="entry name" value="Nucleotide_cyclase"/>
</dbReference>
<dbReference type="SUPFAM" id="SSF55961">
    <property type="entry name" value="Bet v1-like"/>
    <property type="match status" value="1"/>
</dbReference>
<dbReference type="RefSeq" id="WP_188811099.1">
    <property type="nucleotide sequence ID" value="NZ_BMHT01000001.1"/>
</dbReference>
<dbReference type="Gene3D" id="3.30.70.1230">
    <property type="entry name" value="Nucleotide cyclase"/>
    <property type="match status" value="1"/>
</dbReference>
<reference evidence="2" key="1">
    <citation type="journal article" date="2019" name="Int. J. Syst. Evol. Microbiol.">
        <title>The Global Catalogue of Microorganisms (GCM) 10K type strain sequencing project: providing services to taxonomists for standard genome sequencing and annotation.</title>
        <authorList>
            <consortium name="The Broad Institute Genomics Platform"/>
            <consortium name="The Broad Institute Genome Sequencing Center for Infectious Disease"/>
            <person name="Wu L."/>
            <person name="Ma J."/>
        </authorList>
    </citation>
    <scope>NUCLEOTIDE SEQUENCE [LARGE SCALE GENOMIC DNA]</scope>
    <source>
        <strain evidence="2">CGMCC 1.15197</strain>
    </source>
</reference>
<dbReference type="EMBL" id="BMHT01000001">
    <property type="protein sequence ID" value="GGE99410.1"/>
    <property type="molecule type" value="Genomic_DNA"/>
</dbReference>